<evidence type="ECO:0000313" key="8">
    <source>
        <dbReference type="EMBL" id="TDL27132.1"/>
    </source>
</evidence>
<organism evidence="8 9">
    <name type="scientific">Rickenella mellea</name>
    <dbReference type="NCBI Taxonomy" id="50990"/>
    <lineage>
        <taxon>Eukaryota</taxon>
        <taxon>Fungi</taxon>
        <taxon>Dikarya</taxon>
        <taxon>Basidiomycota</taxon>
        <taxon>Agaricomycotina</taxon>
        <taxon>Agaricomycetes</taxon>
        <taxon>Hymenochaetales</taxon>
        <taxon>Rickenellaceae</taxon>
        <taxon>Rickenella</taxon>
    </lineage>
</organism>
<dbReference type="InterPro" id="IPR005592">
    <property type="entry name" value="Mono/diacylglycerol_lipase_N"/>
</dbReference>
<dbReference type="PANTHER" id="PTHR45856:SF24">
    <property type="entry name" value="FUNGAL LIPASE-LIKE DOMAIN-CONTAINING PROTEIN"/>
    <property type="match status" value="1"/>
</dbReference>
<comment type="catalytic activity">
    <reaction evidence="3">
        <text>a diacylglycerol + H2O = a monoacylglycerol + a fatty acid + H(+)</text>
        <dbReference type="Rhea" id="RHEA:32731"/>
        <dbReference type="ChEBI" id="CHEBI:15377"/>
        <dbReference type="ChEBI" id="CHEBI:15378"/>
        <dbReference type="ChEBI" id="CHEBI:17408"/>
        <dbReference type="ChEBI" id="CHEBI:18035"/>
        <dbReference type="ChEBI" id="CHEBI:28868"/>
    </reaction>
</comment>
<dbReference type="CDD" id="cd00519">
    <property type="entry name" value="Lipase_3"/>
    <property type="match status" value="1"/>
</dbReference>
<protein>
    <submittedName>
        <fullName evidence="8">Alpha/beta-hydrolase</fullName>
    </submittedName>
</protein>
<feature type="signal peptide" evidence="5">
    <location>
        <begin position="1"/>
        <end position="23"/>
    </location>
</feature>
<accession>A0A4Y7QJ53</accession>
<dbReference type="InterPro" id="IPR051218">
    <property type="entry name" value="Sec_MonoDiacylglyc_Lipase"/>
</dbReference>
<dbReference type="GO" id="GO:0016787">
    <property type="term" value="F:hydrolase activity"/>
    <property type="evidence" value="ECO:0007669"/>
    <property type="project" value="UniProtKB-KW"/>
</dbReference>
<keyword evidence="9" id="KW-1185">Reference proteome</keyword>
<gene>
    <name evidence="8" type="ORF">BD410DRAFT_486395</name>
</gene>
<sequence length="292" mass="31748">MIIERYTIALALSNFIAMLGATASSLENGISQSLFDDFVRYTKYSSAAYQLFCPRPLGQKLVLQFNDIITDTQGFIARDDTRKELVVAVRGSSDPVDFLTDVMMILAPYTSPGVPPPPPPTDDIRTHLGFLTAYNAVAPLILKALKTQHELYPDYTLISTGHSLGGAIASLGGVSMKCNFPEANVRLFTFGQPRTGNAAYAAFVETTLGVRNVHRAVHTFDGVPTIIPQYLGYQHHPTEYWNFVDPASPSSVKRCTGGEDPEGSGPHPSTGINIAHTIYFGQVMAVDPSLCF</sequence>
<dbReference type="GO" id="GO:0016042">
    <property type="term" value="P:lipid catabolic process"/>
    <property type="evidence" value="ECO:0007669"/>
    <property type="project" value="InterPro"/>
</dbReference>
<evidence type="ECO:0000256" key="5">
    <source>
        <dbReference type="SAM" id="SignalP"/>
    </source>
</evidence>
<evidence type="ECO:0000256" key="2">
    <source>
        <dbReference type="ARBA" id="ARBA00043996"/>
    </source>
</evidence>
<keyword evidence="5" id="KW-0732">Signal</keyword>
<keyword evidence="1" id="KW-1015">Disulfide bond</keyword>
<dbReference type="SUPFAM" id="SSF53474">
    <property type="entry name" value="alpha/beta-Hydrolases"/>
    <property type="match status" value="1"/>
</dbReference>
<feature type="chain" id="PRO_5021196718" evidence="5">
    <location>
        <begin position="24"/>
        <end position="292"/>
    </location>
</feature>
<dbReference type="Gene3D" id="3.40.50.1820">
    <property type="entry name" value="alpha/beta hydrolase"/>
    <property type="match status" value="1"/>
</dbReference>
<dbReference type="OrthoDB" id="438440at2759"/>
<comment type="similarity">
    <text evidence="2">Belongs to the AB hydrolase superfamily. Lipase family. Class 3 subfamily.</text>
</comment>
<name>A0A4Y7QJ53_9AGAM</name>
<dbReference type="InterPro" id="IPR002921">
    <property type="entry name" value="Fungal_lipase-type"/>
</dbReference>
<evidence type="ECO:0000313" key="9">
    <source>
        <dbReference type="Proteomes" id="UP000294933"/>
    </source>
</evidence>
<dbReference type="Pfam" id="PF03893">
    <property type="entry name" value="Lipase3_N"/>
    <property type="match status" value="1"/>
</dbReference>
<feature type="domain" description="Fungal lipase-type" evidence="6">
    <location>
        <begin position="86"/>
        <end position="229"/>
    </location>
</feature>
<evidence type="ECO:0000256" key="4">
    <source>
        <dbReference type="ARBA" id="ARBA00048461"/>
    </source>
</evidence>
<keyword evidence="8" id="KW-0378">Hydrolase</keyword>
<dbReference type="VEuPathDB" id="FungiDB:BD410DRAFT_486395"/>
<feature type="domain" description="Mono-/di-acylglycerol lipase N-terminal" evidence="7">
    <location>
        <begin position="20"/>
        <end position="66"/>
    </location>
</feature>
<comment type="catalytic activity">
    <reaction evidence="4">
        <text>a monoacylglycerol + H2O = glycerol + a fatty acid + H(+)</text>
        <dbReference type="Rhea" id="RHEA:15245"/>
        <dbReference type="ChEBI" id="CHEBI:15377"/>
        <dbReference type="ChEBI" id="CHEBI:15378"/>
        <dbReference type="ChEBI" id="CHEBI:17408"/>
        <dbReference type="ChEBI" id="CHEBI:17754"/>
        <dbReference type="ChEBI" id="CHEBI:28868"/>
    </reaction>
</comment>
<dbReference type="PANTHER" id="PTHR45856">
    <property type="entry name" value="ALPHA/BETA-HYDROLASES SUPERFAMILY PROTEIN"/>
    <property type="match status" value="1"/>
</dbReference>
<dbReference type="Proteomes" id="UP000294933">
    <property type="component" value="Unassembled WGS sequence"/>
</dbReference>
<proteinExistence type="inferred from homology"/>
<dbReference type="Pfam" id="PF01764">
    <property type="entry name" value="Lipase_3"/>
    <property type="match status" value="1"/>
</dbReference>
<reference evidence="8 9" key="1">
    <citation type="submission" date="2018-06" db="EMBL/GenBank/DDBJ databases">
        <title>A transcriptomic atlas of mushroom development highlights an independent origin of complex multicellularity.</title>
        <authorList>
            <consortium name="DOE Joint Genome Institute"/>
            <person name="Krizsan K."/>
            <person name="Almasi E."/>
            <person name="Merenyi Z."/>
            <person name="Sahu N."/>
            <person name="Viragh M."/>
            <person name="Koszo T."/>
            <person name="Mondo S."/>
            <person name="Kiss B."/>
            <person name="Balint B."/>
            <person name="Kues U."/>
            <person name="Barry K."/>
            <person name="Hegedus J.C."/>
            <person name="Henrissat B."/>
            <person name="Johnson J."/>
            <person name="Lipzen A."/>
            <person name="Ohm R."/>
            <person name="Nagy I."/>
            <person name="Pangilinan J."/>
            <person name="Yan J."/>
            <person name="Xiong Y."/>
            <person name="Grigoriev I.V."/>
            <person name="Hibbett D.S."/>
            <person name="Nagy L.G."/>
        </authorList>
    </citation>
    <scope>NUCLEOTIDE SEQUENCE [LARGE SCALE GENOMIC DNA]</scope>
    <source>
        <strain evidence="8 9">SZMC22713</strain>
    </source>
</reference>
<evidence type="ECO:0000259" key="6">
    <source>
        <dbReference type="Pfam" id="PF01764"/>
    </source>
</evidence>
<dbReference type="EMBL" id="ML170160">
    <property type="protein sequence ID" value="TDL27132.1"/>
    <property type="molecule type" value="Genomic_DNA"/>
</dbReference>
<evidence type="ECO:0000256" key="1">
    <source>
        <dbReference type="ARBA" id="ARBA00023157"/>
    </source>
</evidence>
<dbReference type="AlphaFoldDB" id="A0A4Y7QJ53"/>
<evidence type="ECO:0000256" key="3">
    <source>
        <dbReference type="ARBA" id="ARBA00047591"/>
    </source>
</evidence>
<dbReference type="InterPro" id="IPR029058">
    <property type="entry name" value="AB_hydrolase_fold"/>
</dbReference>
<evidence type="ECO:0000259" key="7">
    <source>
        <dbReference type="Pfam" id="PF03893"/>
    </source>
</evidence>